<evidence type="ECO:0000313" key="9">
    <source>
        <dbReference type="EMBL" id="KAJ9596583.1"/>
    </source>
</evidence>
<evidence type="ECO:0000256" key="3">
    <source>
        <dbReference type="ARBA" id="ARBA00022448"/>
    </source>
</evidence>
<evidence type="ECO:0000256" key="5">
    <source>
        <dbReference type="ARBA" id="ARBA00022989"/>
    </source>
</evidence>
<dbReference type="AlphaFoldDB" id="A0AAD8ACJ7"/>
<feature type="transmembrane region" description="Helical" evidence="8">
    <location>
        <begin position="124"/>
        <end position="141"/>
    </location>
</feature>
<comment type="similarity">
    <text evidence="2">Belongs to the SLC35F solute transporter family.</text>
</comment>
<dbReference type="Proteomes" id="UP001233999">
    <property type="component" value="Unassembled WGS sequence"/>
</dbReference>
<dbReference type="InterPro" id="IPR037185">
    <property type="entry name" value="EmrE-like"/>
</dbReference>
<name>A0AAD8ACJ7_DIPPU</name>
<keyword evidence="4 8" id="KW-0812">Transmembrane</keyword>
<keyword evidence="6 8" id="KW-0472">Membrane</keyword>
<reference evidence="9" key="2">
    <citation type="submission" date="2023-05" db="EMBL/GenBank/DDBJ databases">
        <authorList>
            <person name="Fouks B."/>
        </authorList>
    </citation>
    <scope>NUCLEOTIDE SEQUENCE</scope>
    <source>
        <strain evidence="9">Stay&amp;Tobe</strain>
        <tissue evidence="9">Testes</tissue>
    </source>
</reference>
<dbReference type="PANTHER" id="PTHR13146">
    <property type="match status" value="1"/>
</dbReference>
<keyword evidence="5 8" id="KW-1133">Transmembrane helix</keyword>
<proteinExistence type="inferred from homology"/>
<organism evidence="9 10">
    <name type="scientific">Diploptera punctata</name>
    <name type="common">Pacific beetle cockroach</name>
    <dbReference type="NCBI Taxonomy" id="6984"/>
    <lineage>
        <taxon>Eukaryota</taxon>
        <taxon>Metazoa</taxon>
        <taxon>Ecdysozoa</taxon>
        <taxon>Arthropoda</taxon>
        <taxon>Hexapoda</taxon>
        <taxon>Insecta</taxon>
        <taxon>Pterygota</taxon>
        <taxon>Neoptera</taxon>
        <taxon>Polyneoptera</taxon>
        <taxon>Dictyoptera</taxon>
        <taxon>Blattodea</taxon>
        <taxon>Blaberoidea</taxon>
        <taxon>Blaberidae</taxon>
        <taxon>Diplopterinae</taxon>
        <taxon>Diploptera</taxon>
    </lineage>
</organism>
<feature type="compositionally biased region" description="Basic and acidic residues" evidence="7">
    <location>
        <begin position="368"/>
        <end position="378"/>
    </location>
</feature>
<keyword evidence="10" id="KW-1185">Reference proteome</keyword>
<feature type="transmembrane region" description="Helical" evidence="8">
    <location>
        <begin position="264"/>
        <end position="285"/>
    </location>
</feature>
<feature type="transmembrane region" description="Helical" evidence="8">
    <location>
        <begin position="320"/>
        <end position="346"/>
    </location>
</feature>
<protein>
    <recommendedName>
        <fullName evidence="11">Solute carrier family 35 member F6</fullName>
    </recommendedName>
</protein>
<evidence type="ECO:0000256" key="2">
    <source>
        <dbReference type="ARBA" id="ARBA00007863"/>
    </source>
</evidence>
<reference evidence="9" key="1">
    <citation type="journal article" date="2023" name="IScience">
        <title>Live-bearing cockroach genome reveals convergent evolutionary mechanisms linked to viviparity in insects and beyond.</title>
        <authorList>
            <person name="Fouks B."/>
            <person name="Harrison M.C."/>
            <person name="Mikhailova A.A."/>
            <person name="Marchal E."/>
            <person name="English S."/>
            <person name="Carruthers M."/>
            <person name="Jennings E.C."/>
            <person name="Chiamaka E.L."/>
            <person name="Frigard R.A."/>
            <person name="Pippel M."/>
            <person name="Attardo G.M."/>
            <person name="Benoit J.B."/>
            <person name="Bornberg-Bauer E."/>
            <person name="Tobe S.S."/>
        </authorList>
    </citation>
    <scope>NUCLEOTIDE SEQUENCE</scope>
    <source>
        <strain evidence="9">Stay&amp;Tobe</strain>
    </source>
</reference>
<evidence type="ECO:0000313" key="10">
    <source>
        <dbReference type="Proteomes" id="UP001233999"/>
    </source>
</evidence>
<feature type="transmembrane region" description="Helical" evidence="8">
    <location>
        <begin position="297"/>
        <end position="314"/>
    </location>
</feature>
<feature type="transmembrane region" description="Helical" evidence="8">
    <location>
        <begin position="178"/>
        <end position="199"/>
    </location>
</feature>
<evidence type="ECO:0000256" key="8">
    <source>
        <dbReference type="SAM" id="Phobius"/>
    </source>
</evidence>
<comment type="caution">
    <text evidence="9">The sequence shown here is derived from an EMBL/GenBank/DDBJ whole genome shotgun (WGS) entry which is preliminary data.</text>
</comment>
<feature type="transmembrane region" description="Helical" evidence="8">
    <location>
        <begin position="153"/>
        <end position="172"/>
    </location>
</feature>
<dbReference type="SUPFAM" id="SSF103481">
    <property type="entry name" value="Multidrug resistance efflux transporter EmrE"/>
    <property type="match status" value="1"/>
</dbReference>
<dbReference type="GO" id="GO:0022857">
    <property type="term" value="F:transmembrane transporter activity"/>
    <property type="evidence" value="ECO:0007669"/>
    <property type="project" value="InterPro"/>
</dbReference>
<dbReference type="EMBL" id="JASPKZ010001980">
    <property type="protein sequence ID" value="KAJ9596583.1"/>
    <property type="molecule type" value="Genomic_DNA"/>
</dbReference>
<feature type="region of interest" description="Disordered" evidence="7">
    <location>
        <begin position="354"/>
        <end position="378"/>
    </location>
</feature>
<feature type="transmembrane region" description="Helical" evidence="8">
    <location>
        <begin position="91"/>
        <end position="112"/>
    </location>
</feature>
<dbReference type="PANTHER" id="PTHR13146:SF0">
    <property type="entry name" value="SOLUTE CARRIER FAMILY 35 MEMBER F6"/>
    <property type="match status" value="1"/>
</dbReference>
<dbReference type="InterPro" id="IPR009262">
    <property type="entry name" value="SLC35_F1/F2/F6"/>
</dbReference>
<dbReference type="InterPro" id="IPR012404">
    <property type="entry name" value="UCP036436"/>
</dbReference>
<keyword evidence="3" id="KW-0813">Transport</keyword>
<sequence length="378" mass="41587">MGWTAYQGAIAVVMVITGSINTLSTKWADGMVSEGADGEKRQFNHPFVQACSMFLGEYLCLIAFKAMYFYYWRKHDGSHDQMKLVKGNRTFNPFVLLAPAMCDMCATSVMYIGLTLTYASSFQMLRGAVIVFVGIFSMLFLNRRLSFREWGGIFLVIGGLAIVGLSDVFSPSEHQPRQVILGDALIIGAQVVAATQMVLEEKFVSGLDIPALQAVGWEGLFGFSILGLLLIPFYYIHVPAPFTNNARGSLEDAIDAFVQMGNNPLIVCAVTGTVLSIAFFNFAGVTVTKEISATTRMVLDSVRTLFIYIVTLALGWQKFFWLQIVGFILLVAGMGLYNDVFAALGVQIQRCRNRGRGDSDTEPIINRPADEPDHSILA</sequence>
<evidence type="ECO:0000256" key="1">
    <source>
        <dbReference type="ARBA" id="ARBA00004141"/>
    </source>
</evidence>
<dbReference type="PIRSF" id="PIRSF036436">
    <property type="entry name" value="UCP036436"/>
    <property type="match status" value="1"/>
</dbReference>
<gene>
    <name evidence="9" type="ORF">L9F63_012416</name>
</gene>
<evidence type="ECO:0000256" key="6">
    <source>
        <dbReference type="ARBA" id="ARBA00023136"/>
    </source>
</evidence>
<dbReference type="Pfam" id="PF06027">
    <property type="entry name" value="SLC35F"/>
    <property type="match status" value="1"/>
</dbReference>
<evidence type="ECO:0000256" key="4">
    <source>
        <dbReference type="ARBA" id="ARBA00022692"/>
    </source>
</evidence>
<accession>A0AAD8ACJ7</accession>
<evidence type="ECO:0008006" key="11">
    <source>
        <dbReference type="Google" id="ProtNLM"/>
    </source>
</evidence>
<feature type="transmembrane region" description="Helical" evidence="8">
    <location>
        <begin position="47"/>
        <end position="71"/>
    </location>
</feature>
<feature type="transmembrane region" description="Helical" evidence="8">
    <location>
        <begin position="211"/>
        <end position="235"/>
    </location>
</feature>
<evidence type="ECO:0000256" key="7">
    <source>
        <dbReference type="SAM" id="MobiDB-lite"/>
    </source>
</evidence>
<dbReference type="GO" id="GO:0016020">
    <property type="term" value="C:membrane"/>
    <property type="evidence" value="ECO:0007669"/>
    <property type="project" value="UniProtKB-SubCell"/>
</dbReference>
<comment type="subcellular location">
    <subcellularLocation>
        <location evidence="1">Membrane</location>
        <topology evidence="1">Multi-pass membrane protein</topology>
    </subcellularLocation>
</comment>